<organism evidence="1 2">
    <name type="scientific">Parasutterella excrementihominis YIT 11859</name>
    <dbReference type="NCBI Taxonomy" id="762966"/>
    <lineage>
        <taxon>Bacteria</taxon>
        <taxon>Pseudomonadati</taxon>
        <taxon>Pseudomonadota</taxon>
        <taxon>Betaproteobacteria</taxon>
        <taxon>Burkholderiales</taxon>
        <taxon>Sutterellaceae</taxon>
        <taxon>Parasutterella</taxon>
    </lineage>
</organism>
<reference evidence="1 2" key="1">
    <citation type="submission" date="2011-02" db="EMBL/GenBank/DDBJ databases">
        <authorList>
            <person name="Weinstock G."/>
            <person name="Sodergren E."/>
            <person name="Clifton S."/>
            <person name="Fulton L."/>
            <person name="Fulton B."/>
            <person name="Courtney L."/>
            <person name="Fronick C."/>
            <person name="Harrison M."/>
            <person name="Strong C."/>
            <person name="Farmer C."/>
            <person name="Delahaunty K."/>
            <person name="Markovic C."/>
            <person name="Hall O."/>
            <person name="Minx P."/>
            <person name="Tomlinson C."/>
            <person name="Mitreva M."/>
            <person name="Hou S."/>
            <person name="Chen J."/>
            <person name="Wollam A."/>
            <person name="Pepin K.H."/>
            <person name="Johnson M."/>
            <person name="Bhonagiri V."/>
            <person name="Zhang X."/>
            <person name="Suruliraj S."/>
            <person name="Warren W."/>
            <person name="Chinwalla A."/>
            <person name="Mardis E.R."/>
            <person name="Wilson R.K."/>
        </authorList>
    </citation>
    <scope>NUCLEOTIDE SEQUENCE [LARGE SCALE GENOMIC DNA]</scope>
    <source>
        <strain evidence="1 2">YIT 11859</strain>
    </source>
</reference>
<protein>
    <submittedName>
        <fullName evidence="1">Uncharacterized protein</fullName>
    </submittedName>
</protein>
<dbReference type="EMBL" id="AFBP01000006">
    <property type="protein sequence ID" value="EGG57240.1"/>
    <property type="molecule type" value="Genomic_DNA"/>
</dbReference>
<gene>
    <name evidence="1" type="ORF">HMPREF9439_00315</name>
</gene>
<evidence type="ECO:0000313" key="1">
    <source>
        <dbReference type="EMBL" id="EGG57240.1"/>
    </source>
</evidence>
<accession>F3QHC2</accession>
<sequence length="41" mass="4601">MKERALFFGVLRIVSVGFSGRCPRMNPADFSTVRLLEVSIT</sequence>
<dbReference type="AlphaFoldDB" id="F3QHC2"/>
<evidence type="ECO:0000313" key="2">
    <source>
        <dbReference type="Proteomes" id="UP000005156"/>
    </source>
</evidence>
<proteinExistence type="predicted"/>
<keyword evidence="2" id="KW-1185">Reference proteome</keyword>
<comment type="caution">
    <text evidence="1">The sequence shown here is derived from an EMBL/GenBank/DDBJ whole genome shotgun (WGS) entry which is preliminary data.</text>
</comment>
<dbReference type="HOGENOM" id="CLU_3273949_0_0_4"/>
<dbReference type="Proteomes" id="UP000005156">
    <property type="component" value="Unassembled WGS sequence"/>
</dbReference>
<name>F3QHC2_9BURK</name>